<accession>A0ACC4CRG1</accession>
<evidence type="ECO:0000313" key="1">
    <source>
        <dbReference type="EMBL" id="KAL3603940.1"/>
    </source>
</evidence>
<evidence type="ECO:0000313" key="2">
    <source>
        <dbReference type="Proteomes" id="UP000309997"/>
    </source>
</evidence>
<proteinExistence type="predicted"/>
<dbReference type="Proteomes" id="UP000309997">
    <property type="component" value="Unassembled WGS sequence"/>
</dbReference>
<gene>
    <name evidence="1" type="ORF">D5086_004799</name>
</gene>
<organism evidence="1 2">
    <name type="scientific">Populus alba</name>
    <name type="common">White poplar</name>
    <dbReference type="NCBI Taxonomy" id="43335"/>
    <lineage>
        <taxon>Eukaryota</taxon>
        <taxon>Viridiplantae</taxon>
        <taxon>Streptophyta</taxon>
        <taxon>Embryophyta</taxon>
        <taxon>Tracheophyta</taxon>
        <taxon>Spermatophyta</taxon>
        <taxon>Magnoliopsida</taxon>
        <taxon>eudicotyledons</taxon>
        <taxon>Gunneridae</taxon>
        <taxon>Pentapetalae</taxon>
        <taxon>rosids</taxon>
        <taxon>fabids</taxon>
        <taxon>Malpighiales</taxon>
        <taxon>Salicaceae</taxon>
        <taxon>Saliceae</taxon>
        <taxon>Populus</taxon>
    </lineage>
</organism>
<reference evidence="1 2" key="1">
    <citation type="journal article" date="2024" name="Plant Biotechnol. J.">
        <title>Genome and CRISPR/Cas9 system of a widespread forest tree (Populus alba) in the world.</title>
        <authorList>
            <person name="Liu Y.J."/>
            <person name="Jiang P.F."/>
            <person name="Han X.M."/>
            <person name="Li X.Y."/>
            <person name="Wang H.M."/>
            <person name="Wang Y.J."/>
            <person name="Wang X.X."/>
            <person name="Zeng Q.Y."/>
        </authorList>
    </citation>
    <scope>NUCLEOTIDE SEQUENCE [LARGE SCALE GENOMIC DNA]</scope>
    <source>
        <strain evidence="2">cv. PAL-ZL1</strain>
    </source>
</reference>
<comment type="caution">
    <text evidence="1">The sequence shown here is derived from an EMBL/GenBank/DDBJ whole genome shotgun (WGS) entry which is preliminary data.</text>
</comment>
<keyword evidence="2" id="KW-1185">Reference proteome</keyword>
<name>A0ACC4CRG1_POPAL</name>
<protein>
    <submittedName>
        <fullName evidence="1">Uncharacterized protein</fullName>
    </submittedName>
</protein>
<dbReference type="EMBL" id="RCHU02000002">
    <property type="protein sequence ID" value="KAL3603940.1"/>
    <property type="molecule type" value="Genomic_DNA"/>
</dbReference>
<sequence>MVAGSSIRFCFSFASLYEWAAEQYSPSVEHEDVEMTGGVRVVDSINSHCLMFCHSYKSSKAVQSRRQSRMDVKHLMLRKLRRLDVSRKWCFCNTKHRLSPEPRLAIDNQEFIDNTQPFQTLILDNQEVSGTVF</sequence>